<evidence type="ECO:0000313" key="2">
    <source>
        <dbReference type="EMBL" id="SHE29285.1"/>
    </source>
</evidence>
<dbReference type="GO" id="GO:0032259">
    <property type="term" value="P:methylation"/>
    <property type="evidence" value="ECO:0007669"/>
    <property type="project" value="UniProtKB-KW"/>
</dbReference>
<keyword evidence="3" id="KW-1185">Reference proteome</keyword>
<feature type="domain" description="Methyltransferase" evidence="1">
    <location>
        <begin position="39"/>
        <end position="134"/>
    </location>
</feature>
<dbReference type="EMBL" id="FQUY01000001">
    <property type="protein sequence ID" value="SHE29285.1"/>
    <property type="molecule type" value="Genomic_DNA"/>
</dbReference>
<dbReference type="GO" id="GO:0008168">
    <property type="term" value="F:methyltransferase activity"/>
    <property type="evidence" value="ECO:0007669"/>
    <property type="project" value="UniProtKB-KW"/>
</dbReference>
<name>A0A1M4SAX2_9FIRM</name>
<keyword evidence="2" id="KW-0489">Methyltransferase</keyword>
<dbReference type="PANTHER" id="PTHR43591">
    <property type="entry name" value="METHYLTRANSFERASE"/>
    <property type="match status" value="1"/>
</dbReference>
<evidence type="ECO:0000259" key="1">
    <source>
        <dbReference type="Pfam" id="PF13649"/>
    </source>
</evidence>
<dbReference type="AlphaFoldDB" id="A0A1M4SAX2"/>
<proteinExistence type="predicted"/>
<protein>
    <submittedName>
        <fullName evidence="2">Methyltransferase domain-containing protein</fullName>
    </submittedName>
</protein>
<dbReference type="CDD" id="cd02440">
    <property type="entry name" value="AdoMet_MTases"/>
    <property type="match status" value="1"/>
</dbReference>
<organism evidence="2 3">
    <name type="scientific">Desulforamulus putei DSM 12395</name>
    <dbReference type="NCBI Taxonomy" id="1121429"/>
    <lineage>
        <taxon>Bacteria</taxon>
        <taxon>Bacillati</taxon>
        <taxon>Bacillota</taxon>
        <taxon>Clostridia</taxon>
        <taxon>Eubacteriales</taxon>
        <taxon>Peptococcaceae</taxon>
        <taxon>Desulforamulus</taxon>
    </lineage>
</organism>
<sequence>MTHVFDAKKMAKLDNPRRKEIIPPDKIIELLQLKEGEVVLDLGCGIGYLTLPAAQKVGPRGFVFGLDIQEAMLVEALARSRQNNLHHIAWVLTPPDHISLPAESVDCVTMVMVAHEIPDLGAMLKECRRVLRRGAGIGIVEWNNTFTEMGPPLEHRLKAEALMQVMQQQGFTCLEIVELSEAAYLFKAVKG</sequence>
<dbReference type="OrthoDB" id="9784101at2"/>
<dbReference type="RefSeq" id="WP_073233899.1">
    <property type="nucleotide sequence ID" value="NZ_FQUY01000001.1"/>
</dbReference>
<dbReference type="Gene3D" id="3.40.50.150">
    <property type="entry name" value="Vaccinia Virus protein VP39"/>
    <property type="match status" value="1"/>
</dbReference>
<dbReference type="STRING" id="1121429.SAMN02745133_00045"/>
<reference evidence="3" key="1">
    <citation type="submission" date="2016-11" db="EMBL/GenBank/DDBJ databases">
        <authorList>
            <person name="Varghese N."/>
            <person name="Submissions S."/>
        </authorList>
    </citation>
    <scope>NUCLEOTIDE SEQUENCE [LARGE SCALE GENOMIC DNA]</scope>
    <source>
        <strain evidence="3">DSM 12395</strain>
    </source>
</reference>
<keyword evidence="2" id="KW-0808">Transferase</keyword>
<evidence type="ECO:0000313" key="3">
    <source>
        <dbReference type="Proteomes" id="UP000184148"/>
    </source>
</evidence>
<accession>A0A1M4SAX2</accession>
<dbReference type="SUPFAM" id="SSF53335">
    <property type="entry name" value="S-adenosyl-L-methionine-dependent methyltransferases"/>
    <property type="match status" value="1"/>
</dbReference>
<dbReference type="Pfam" id="PF13649">
    <property type="entry name" value="Methyltransf_25"/>
    <property type="match status" value="1"/>
</dbReference>
<dbReference type="PANTHER" id="PTHR43591:SF24">
    <property type="entry name" value="2-METHOXY-6-POLYPRENYL-1,4-BENZOQUINOL METHYLASE, MITOCHONDRIAL"/>
    <property type="match status" value="1"/>
</dbReference>
<gene>
    <name evidence="2" type="ORF">SAMN02745133_00045</name>
</gene>
<dbReference type="InterPro" id="IPR029063">
    <property type="entry name" value="SAM-dependent_MTases_sf"/>
</dbReference>
<dbReference type="InterPro" id="IPR041698">
    <property type="entry name" value="Methyltransf_25"/>
</dbReference>
<dbReference type="Proteomes" id="UP000184148">
    <property type="component" value="Unassembled WGS sequence"/>
</dbReference>